<keyword evidence="1" id="KW-0812">Transmembrane</keyword>
<accession>W4QRY6</accession>
<sequence length="97" mass="11181">MNVFILVAIIFVPLGMWLLQVRWNQAGSLFTAFSILSLTIFGYITAEAIYTILKANEVFMTTIHGIFLKPLFLITGSYLGLYLLYRTWSLLWRDLRG</sequence>
<organism evidence="2 3">
    <name type="scientific">Halalkalibacter akibai (strain ATCC 43226 / DSM 21942 / CIP 109018 / JCM 9157 / 1139)</name>
    <name type="common">Bacillus akibai</name>
    <dbReference type="NCBI Taxonomy" id="1236973"/>
    <lineage>
        <taxon>Bacteria</taxon>
        <taxon>Bacillati</taxon>
        <taxon>Bacillota</taxon>
        <taxon>Bacilli</taxon>
        <taxon>Bacillales</taxon>
        <taxon>Bacillaceae</taxon>
        <taxon>Halalkalibacter</taxon>
    </lineage>
</organism>
<dbReference type="RefSeq" id="WP_035663970.1">
    <property type="nucleotide sequence ID" value="NZ_BAUV01000011.1"/>
</dbReference>
<evidence type="ECO:0000256" key="1">
    <source>
        <dbReference type="SAM" id="Phobius"/>
    </source>
</evidence>
<evidence type="ECO:0000313" key="2">
    <source>
        <dbReference type="EMBL" id="GAE34861.1"/>
    </source>
</evidence>
<dbReference type="Proteomes" id="UP000018896">
    <property type="component" value="Unassembled WGS sequence"/>
</dbReference>
<proteinExistence type="predicted"/>
<gene>
    <name evidence="2" type="ORF">JCM9157_1941</name>
</gene>
<feature type="transmembrane region" description="Helical" evidence="1">
    <location>
        <begin position="29"/>
        <end position="53"/>
    </location>
</feature>
<keyword evidence="1" id="KW-0472">Membrane</keyword>
<feature type="transmembrane region" description="Helical" evidence="1">
    <location>
        <begin position="5"/>
        <end position="23"/>
    </location>
</feature>
<keyword evidence="1" id="KW-1133">Transmembrane helix</keyword>
<keyword evidence="3" id="KW-1185">Reference proteome</keyword>
<feature type="transmembrane region" description="Helical" evidence="1">
    <location>
        <begin position="65"/>
        <end position="85"/>
    </location>
</feature>
<dbReference type="eggNOG" id="ENOG5032Z5S">
    <property type="taxonomic scope" value="Bacteria"/>
</dbReference>
<name>W4QRY6_HALA3</name>
<evidence type="ECO:0000313" key="3">
    <source>
        <dbReference type="Proteomes" id="UP000018896"/>
    </source>
</evidence>
<protein>
    <submittedName>
        <fullName evidence="2">Group-specific protein</fullName>
    </submittedName>
</protein>
<dbReference type="OrthoDB" id="2382012at2"/>
<dbReference type="EMBL" id="BAUV01000011">
    <property type="protein sequence ID" value="GAE34861.1"/>
    <property type="molecule type" value="Genomic_DNA"/>
</dbReference>
<dbReference type="AlphaFoldDB" id="W4QRY6"/>
<reference evidence="2 3" key="1">
    <citation type="journal article" date="2014" name="Genome Announc.">
        <title>Draft Genome Sequences of Three Alkaliphilic Bacillus Strains, Bacillus wakoensis JCM 9140T, Bacillus akibai JCM 9157T, and Bacillus hemicellulosilyticus JCM 9152T.</title>
        <authorList>
            <person name="Yuki M."/>
            <person name="Oshima K."/>
            <person name="Suda W."/>
            <person name="Oshida Y."/>
            <person name="Kitamura K."/>
            <person name="Iida T."/>
            <person name="Hattori M."/>
            <person name="Ohkuma M."/>
        </authorList>
    </citation>
    <scope>NUCLEOTIDE SEQUENCE [LARGE SCALE GENOMIC DNA]</scope>
    <source>
        <strain evidence="2 3">JCM 9157</strain>
    </source>
</reference>
<comment type="caution">
    <text evidence="2">The sequence shown here is derived from an EMBL/GenBank/DDBJ whole genome shotgun (WGS) entry which is preliminary data.</text>
</comment>